<dbReference type="RefSeq" id="YP_009120213.1">
    <property type="nucleotide sequence ID" value="NC_026440.1"/>
</dbReference>
<sequence length="361" mass="40049">MATKKKRHGIASPSPAKTEAQRRRAHNAIADTVYDAIDQAATHMGVSRAALRVDVAECVHVLPGQIRGSAHLDQCLVRVRHSPGTRLCMPNALALLYHEVGHLADVASRRRHRMLDMAQRVTSVLLAEFVGAGLLILVVIALGFAFSLRCGTTRMGVVEWSLVCVGFALALHVGIGVGHWCRRWALWQRMAERLFHDMEKTANGLAADALLARKDEAGIHAVAVMLISTQRCADRGQKVASGHPPAHEEQRALVDHLATAHGMGIVFGPRQGPQQRRRLSVRHVATDTLLWDGMFDALPERTRRHRRRSQRRRHDPDGDLHGPSLWECLVFGGVCEIFSGVRRIVARCARPPAFCVRRIHK</sequence>
<dbReference type="KEGG" id="vg:23462895"/>
<evidence type="ECO:0000256" key="1">
    <source>
        <dbReference type="SAM" id="MobiDB-lite"/>
    </source>
</evidence>
<name>A0A0B5IYL5_9VIRU</name>
<reference evidence="3 4" key="1">
    <citation type="journal article" date="2015" name="Parasitol. Res.">
        <title>Viruses in close associations with free-living amoebae.</title>
        <authorList>
            <person name="Scheid P."/>
        </authorList>
    </citation>
    <scope>NUCLEOTIDE SEQUENCE [LARGE SCALE GENOMIC DNA]</scope>
    <source>
        <strain evidence="3">KlaHel</strain>
    </source>
</reference>
<keyword evidence="2" id="KW-0812">Transmembrane</keyword>
<feature type="transmembrane region" description="Helical" evidence="2">
    <location>
        <begin position="160"/>
        <end position="181"/>
    </location>
</feature>
<evidence type="ECO:0000256" key="2">
    <source>
        <dbReference type="SAM" id="Phobius"/>
    </source>
</evidence>
<organism evidence="3 4">
    <name type="scientific">Pandoravirus inopinatum</name>
    <dbReference type="NCBI Taxonomy" id="1605721"/>
    <lineage>
        <taxon>Viruses</taxon>
        <taxon>Pandoravirus</taxon>
    </lineage>
</organism>
<proteinExistence type="predicted"/>
<feature type="region of interest" description="Disordered" evidence="1">
    <location>
        <begin position="1"/>
        <end position="25"/>
    </location>
</feature>
<keyword evidence="2" id="KW-1133">Transmembrane helix</keyword>
<dbReference type="EMBL" id="KP136319">
    <property type="protein sequence ID" value="AJF97978.1"/>
    <property type="molecule type" value="Genomic_DNA"/>
</dbReference>
<protein>
    <submittedName>
        <fullName evidence="3">Uncharacterized protein</fullName>
    </submittedName>
</protein>
<evidence type="ECO:0000313" key="3">
    <source>
        <dbReference type="EMBL" id="AJF97978.1"/>
    </source>
</evidence>
<accession>A0A0B5IYL5</accession>
<evidence type="ECO:0000313" key="4">
    <source>
        <dbReference type="Proteomes" id="UP000202511"/>
    </source>
</evidence>
<keyword evidence="2" id="KW-0472">Membrane</keyword>
<dbReference type="Proteomes" id="UP000202511">
    <property type="component" value="Segment"/>
</dbReference>
<dbReference type="GeneID" id="23462895"/>
<feature type="transmembrane region" description="Helical" evidence="2">
    <location>
        <begin position="121"/>
        <end position="148"/>
    </location>
</feature>